<keyword evidence="4" id="KW-1185">Reference proteome</keyword>
<reference evidence="3 4" key="1">
    <citation type="submission" date="2011-10" db="EMBL/GenBank/DDBJ databases">
        <authorList>
            <person name="Genoscope - CEA"/>
        </authorList>
    </citation>
    <scope>NUCLEOTIDE SEQUENCE [LARGE SCALE GENOMIC DNA]</scope>
    <source>
        <strain evidence="3 4">RCC 1105</strain>
    </source>
</reference>
<dbReference type="GeneID" id="19017681"/>
<sequence length="591" mass="68566">MIFLFNHTFKQAKLIDANEHIKEQDAYSNRLQKDLVEAQKVYKQLRVIERERRLADEEVANLDEKLASIRNETKEDIQRLTIENDRLRNKETRELEDLEEEVKNKTLHVEDLEQSLSRSQGREMLMSRERDVALIEAERGAKELAATQARCVALSKAHEEAVVSCSKLKVENERTKEENVKLSSEVEDLTEQIENKRKENDLLYSALEDKKLVVLDEARSIASNSSMKQRVDFKEALAKATHEAERKADEAERKLEAERKDVTELICSFEDELKSKTEKIASLRLELANARSKNASTSSSPSSMNVAAKKQQQRKQQSVLLNDPLDEEDEEDDGCYNHDEENTHHHQGGVKTEMQTRYEQAERKQEEYERSEELKRLDATRWTLQKELEKEIRDANALRDENKNISYAFDKLKREHEFTEEKLQAADLHLEMLEKTHRAAREALKSAEEEKFQAERAVRNAKTDAEMALKRKESAAISENRAMKMQVQSLERQLERCEDRVKAAELDAANALVKVNEEVETRARLEVDVQAKENKMKIKERDLRNKLEHSRQALHFVVLAETKTLMKLYNAAEVTRETGVIDTSSRPRDTP</sequence>
<name>K8F102_9CHLO</name>
<organism evidence="3 4">
    <name type="scientific">Bathycoccus prasinos</name>
    <dbReference type="NCBI Taxonomy" id="41875"/>
    <lineage>
        <taxon>Eukaryota</taxon>
        <taxon>Viridiplantae</taxon>
        <taxon>Chlorophyta</taxon>
        <taxon>Mamiellophyceae</taxon>
        <taxon>Mamiellales</taxon>
        <taxon>Bathycoccaceae</taxon>
        <taxon>Bathycoccus</taxon>
    </lineage>
</organism>
<feature type="compositionally biased region" description="Low complexity" evidence="2">
    <location>
        <begin position="291"/>
        <end position="317"/>
    </location>
</feature>
<feature type="compositionally biased region" description="Basic and acidic residues" evidence="2">
    <location>
        <begin position="354"/>
        <end position="365"/>
    </location>
</feature>
<evidence type="ECO:0000313" key="4">
    <source>
        <dbReference type="Proteomes" id="UP000198341"/>
    </source>
</evidence>
<accession>K8F102</accession>
<proteinExistence type="predicted"/>
<feature type="coiled-coil region" evidence="1">
    <location>
        <begin position="165"/>
        <end position="206"/>
    </location>
</feature>
<dbReference type="EMBL" id="FO082277">
    <property type="protein sequence ID" value="CCO15233.1"/>
    <property type="molecule type" value="Genomic_DNA"/>
</dbReference>
<evidence type="ECO:0000313" key="3">
    <source>
        <dbReference type="EMBL" id="CCO15233.1"/>
    </source>
</evidence>
<evidence type="ECO:0000256" key="1">
    <source>
        <dbReference type="SAM" id="Coils"/>
    </source>
</evidence>
<feature type="compositionally biased region" description="Acidic residues" evidence="2">
    <location>
        <begin position="324"/>
        <end position="334"/>
    </location>
</feature>
<evidence type="ECO:0000256" key="2">
    <source>
        <dbReference type="SAM" id="MobiDB-lite"/>
    </source>
</evidence>
<dbReference type="Proteomes" id="UP000198341">
    <property type="component" value="Chromosome 2"/>
</dbReference>
<keyword evidence="1" id="KW-0175">Coiled coil</keyword>
<protein>
    <submittedName>
        <fullName evidence="3">Uncharacterized protein</fullName>
    </submittedName>
</protein>
<feature type="compositionally biased region" description="Basic and acidic residues" evidence="2">
    <location>
        <begin position="335"/>
        <end position="344"/>
    </location>
</feature>
<feature type="coiled-coil region" evidence="1">
    <location>
        <begin position="45"/>
        <end position="115"/>
    </location>
</feature>
<dbReference type="KEGG" id="bpg:Bathy02g05660"/>
<dbReference type="AlphaFoldDB" id="K8F102"/>
<dbReference type="RefSeq" id="XP_007514993.1">
    <property type="nucleotide sequence ID" value="XM_007514931.1"/>
</dbReference>
<feature type="region of interest" description="Disordered" evidence="2">
    <location>
        <begin position="291"/>
        <end position="365"/>
    </location>
</feature>
<gene>
    <name evidence="3" type="ORF">Bathy02g05660</name>
</gene>